<sequence length="150" mass="16260">MARVRQKRKPVAEMNVVPYIDVMLVLLVIFMVTAPMLNQGVKVDLPKVSSEALPQDNNTQVLTISIKADKTYYWNLGSEVDTEKQMDRAQTLPQLTQAVTALINQGNANGKKTQVFIRGDKAVDYGAVMGAMGGLQKAGVGNVGLITEAP</sequence>
<evidence type="ECO:0000256" key="5">
    <source>
        <dbReference type="ARBA" id="ARBA00022618"/>
    </source>
</evidence>
<dbReference type="Proteomes" id="UP000746535">
    <property type="component" value="Unassembled WGS sequence"/>
</dbReference>
<comment type="caution">
    <text evidence="11">The sequence shown here is derived from an EMBL/GenBank/DDBJ whole genome shotgun (WGS) entry which is preliminary data.</text>
</comment>
<organism evidence="11 12">
    <name type="scientific">Pseudomonas quercus</name>
    <dbReference type="NCBI Taxonomy" id="2722792"/>
    <lineage>
        <taxon>Bacteria</taxon>
        <taxon>Pseudomonadati</taxon>
        <taxon>Pseudomonadota</taxon>
        <taxon>Gammaproteobacteria</taxon>
        <taxon>Pseudomonadales</taxon>
        <taxon>Pseudomonadaceae</taxon>
        <taxon>Pseudomonas</taxon>
    </lineage>
</organism>
<dbReference type="NCBIfam" id="TIGR02801">
    <property type="entry name" value="tolR"/>
    <property type="match status" value="1"/>
</dbReference>
<keyword evidence="3 10" id="KW-1003">Cell membrane</keyword>
<evidence type="ECO:0000256" key="1">
    <source>
        <dbReference type="ARBA" id="ARBA00004162"/>
    </source>
</evidence>
<comment type="subcellular location">
    <subcellularLocation>
        <location evidence="10">Cell inner membrane</location>
        <topology evidence="10">Single-pass membrane protein</topology>
    </subcellularLocation>
    <subcellularLocation>
        <location evidence="1">Cell membrane</location>
        <topology evidence="1">Single-pass membrane protein</topology>
    </subcellularLocation>
</comment>
<dbReference type="Gene3D" id="3.30.420.270">
    <property type="match status" value="1"/>
</dbReference>
<keyword evidence="4 10" id="KW-0997">Cell inner membrane</keyword>
<dbReference type="PANTHER" id="PTHR30558:SF7">
    <property type="entry name" value="TOL-PAL SYSTEM PROTEIN TOLR"/>
    <property type="match status" value="1"/>
</dbReference>
<dbReference type="InterPro" id="IPR014168">
    <property type="entry name" value="Tol-Pal_TolR"/>
</dbReference>
<keyword evidence="8 10" id="KW-0472">Membrane</keyword>
<comment type="similarity">
    <text evidence="2 10">Belongs to the ExbD/TolR family.</text>
</comment>
<evidence type="ECO:0000256" key="2">
    <source>
        <dbReference type="ARBA" id="ARBA00005811"/>
    </source>
</evidence>
<evidence type="ECO:0000256" key="10">
    <source>
        <dbReference type="HAMAP-Rule" id="MF_02203"/>
    </source>
</evidence>
<evidence type="ECO:0000256" key="6">
    <source>
        <dbReference type="ARBA" id="ARBA00022692"/>
    </source>
</evidence>
<name>A0ABX0YB88_9PSED</name>
<keyword evidence="5 10" id="KW-0132">Cell division</keyword>
<keyword evidence="6 10" id="KW-0812">Transmembrane</keyword>
<dbReference type="PANTHER" id="PTHR30558">
    <property type="entry name" value="EXBD MEMBRANE COMPONENT OF PMF-DRIVEN MACROMOLECULE IMPORT SYSTEM"/>
    <property type="match status" value="1"/>
</dbReference>
<keyword evidence="12" id="KW-1185">Reference proteome</keyword>
<proteinExistence type="inferred from homology"/>
<evidence type="ECO:0000256" key="4">
    <source>
        <dbReference type="ARBA" id="ARBA00022519"/>
    </source>
</evidence>
<evidence type="ECO:0000256" key="7">
    <source>
        <dbReference type="ARBA" id="ARBA00022989"/>
    </source>
</evidence>
<evidence type="ECO:0000256" key="3">
    <source>
        <dbReference type="ARBA" id="ARBA00022475"/>
    </source>
</evidence>
<reference evidence="11 12" key="1">
    <citation type="submission" date="2020-03" db="EMBL/GenBank/DDBJ databases">
        <authorList>
            <person name="Wang L."/>
            <person name="He N."/>
            <person name="Li Y."/>
            <person name="Fang Y."/>
            <person name="Zhang F."/>
        </authorList>
    </citation>
    <scope>NUCLEOTIDE SEQUENCE [LARGE SCALE GENOMIC DNA]</scope>
    <source>
        <strain evidence="12">hsmgli-8</strain>
    </source>
</reference>
<dbReference type="InterPro" id="IPR003400">
    <property type="entry name" value="ExbD"/>
</dbReference>
<dbReference type="Pfam" id="PF02472">
    <property type="entry name" value="ExbD"/>
    <property type="match status" value="1"/>
</dbReference>
<dbReference type="EMBL" id="JAAVJI010000002">
    <property type="protein sequence ID" value="NJP00182.1"/>
    <property type="molecule type" value="Genomic_DNA"/>
</dbReference>
<dbReference type="RefSeq" id="WP_168082074.1">
    <property type="nucleotide sequence ID" value="NZ_JAAVJI010000002.1"/>
</dbReference>
<protein>
    <recommendedName>
        <fullName evidence="10">Tol-Pal system protein TolR</fullName>
    </recommendedName>
</protein>
<feature type="transmembrane region" description="Helical" evidence="10">
    <location>
        <begin position="16"/>
        <end position="37"/>
    </location>
</feature>
<accession>A0ABX0YB88</accession>
<comment type="subunit">
    <text evidence="10">The Tol-Pal system is composed of five core proteins: the inner membrane proteins TolA, TolQ and TolR, the periplasmic protein TolB and the outer membrane protein Pal. They form a network linking the inner and outer membranes and the peptidoglycan layer.</text>
</comment>
<gene>
    <name evidence="10 11" type="primary">tolR</name>
    <name evidence="11" type="ORF">HBH25_04830</name>
</gene>
<evidence type="ECO:0000256" key="9">
    <source>
        <dbReference type="ARBA" id="ARBA00023306"/>
    </source>
</evidence>
<keyword evidence="7 10" id="KW-1133">Transmembrane helix</keyword>
<evidence type="ECO:0000256" key="8">
    <source>
        <dbReference type="ARBA" id="ARBA00023136"/>
    </source>
</evidence>
<comment type="function">
    <text evidence="10">Part of the Tol-Pal system, which plays a role in outer membrane invagination during cell division and is important for maintaining outer membrane integrity.</text>
</comment>
<dbReference type="HAMAP" id="MF_02203">
    <property type="entry name" value="TolR"/>
    <property type="match status" value="1"/>
</dbReference>
<keyword evidence="9 10" id="KW-0131">Cell cycle</keyword>
<evidence type="ECO:0000313" key="12">
    <source>
        <dbReference type="Proteomes" id="UP000746535"/>
    </source>
</evidence>
<evidence type="ECO:0000313" key="11">
    <source>
        <dbReference type="EMBL" id="NJP00182.1"/>
    </source>
</evidence>